<dbReference type="GeneID" id="101489228"/>
<sequence length="109" mass="13005">MNIQVSYAFHSEQKLNPEKFKNQLVNQSTYAKLGCTQGRFFAPLVHPASRQEHRTTCKSEVYSKTRSMARPRHTWVPPSGCHLWKLECWRFEKAQFLKSIVKRWDEHRK</sequence>
<dbReference type="RefSeq" id="XP_027188141.1">
    <property type="nucleotide sequence ID" value="XM_027332340.1"/>
</dbReference>
<dbReference type="AlphaFoldDB" id="A0A1S2XE03"/>
<dbReference type="KEGG" id="cam:101489228"/>
<proteinExistence type="predicted"/>
<evidence type="ECO:0000313" key="4">
    <source>
        <dbReference type="RefSeq" id="XP_027188134.1"/>
    </source>
</evidence>
<evidence type="ECO:0000313" key="3">
    <source>
        <dbReference type="RefSeq" id="XP_012573406.2"/>
    </source>
</evidence>
<dbReference type="PaxDb" id="3827-XP_004487855.1"/>
<gene>
    <name evidence="2 3 4 5 6 7" type="primary">LOC101489228</name>
</gene>
<accession>A0A1S2XE03</accession>
<evidence type="ECO:0000313" key="2">
    <source>
        <dbReference type="RefSeq" id="XP_004487856.2"/>
    </source>
</evidence>
<dbReference type="STRING" id="3827.A0A1S2XE03"/>
<keyword evidence="1" id="KW-1185">Reference proteome</keyword>
<reference evidence="2 3" key="2">
    <citation type="submission" date="2025-04" db="UniProtKB">
        <authorList>
            <consortium name="RefSeq"/>
        </authorList>
    </citation>
    <scope>IDENTIFICATION</scope>
    <source>
        <tissue evidence="2 3">Etiolated seedlings</tissue>
    </source>
</reference>
<dbReference type="OrthoDB" id="1685508at2759"/>
<dbReference type="RefSeq" id="XP_027188136.1">
    <property type="nucleotide sequence ID" value="XM_027332335.1"/>
</dbReference>
<evidence type="ECO:0000313" key="5">
    <source>
        <dbReference type="RefSeq" id="XP_027188136.1"/>
    </source>
</evidence>
<organism evidence="1 2">
    <name type="scientific">Cicer arietinum</name>
    <name type="common">Chickpea</name>
    <name type="synonym">Garbanzo</name>
    <dbReference type="NCBI Taxonomy" id="3827"/>
    <lineage>
        <taxon>Eukaryota</taxon>
        <taxon>Viridiplantae</taxon>
        <taxon>Streptophyta</taxon>
        <taxon>Embryophyta</taxon>
        <taxon>Tracheophyta</taxon>
        <taxon>Spermatophyta</taxon>
        <taxon>Magnoliopsida</taxon>
        <taxon>eudicotyledons</taxon>
        <taxon>Gunneridae</taxon>
        <taxon>Pentapetalae</taxon>
        <taxon>rosids</taxon>
        <taxon>fabids</taxon>
        <taxon>Fabales</taxon>
        <taxon>Fabaceae</taxon>
        <taxon>Papilionoideae</taxon>
        <taxon>50 kb inversion clade</taxon>
        <taxon>NPAAA clade</taxon>
        <taxon>Hologalegina</taxon>
        <taxon>IRL clade</taxon>
        <taxon>Cicereae</taxon>
        <taxon>Cicer</taxon>
    </lineage>
</organism>
<dbReference type="RefSeq" id="XP_012573406.2">
    <property type="nucleotide sequence ID" value="XM_012717952.2"/>
</dbReference>
<reference evidence="1" key="1">
    <citation type="journal article" date="2013" name="Nat. Biotechnol.">
        <title>Draft genome sequence of chickpea (Cicer arietinum) provides a resource for trait improvement.</title>
        <authorList>
            <person name="Varshney R.K."/>
            <person name="Song C."/>
            <person name="Saxena R.K."/>
            <person name="Azam S."/>
            <person name="Yu S."/>
            <person name="Sharpe A.G."/>
            <person name="Cannon S."/>
            <person name="Baek J."/>
            <person name="Rosen B.D."/>
            <person name="Tar'an B."/>
            <person name="Millan T."/>
            <person name="Zhang X."/>
            <person name="Ramsay L.D."/>
            <person name="Iwata A."/>
            <person name="Wang Y."/>
            <person name="Nelson W."/>
            <person name="Farmer A.D."/>
            <person name="Gaur P.M."/>
            <person name="Soderlund C."/>
            <person name="Penmetsa R.V."/>
            <person name="Xu C."/>
            <person name="Bharti A.K."/>
            <person name="He W."/>
            <person name="Winter P."/>
            <person name="Zhao S."/>
            <person name="Hane J.K."/>
            <person name="Carrasquilla-Garcia N."/>
            <person name="Condie J.A."/>
            <person name="Upadhyaya H.D."/>
            <person name="Luo M.C."/>
            <person name="Thudi M."/>
            <person name="Gowda C.L."/>
            <person name="Singh N.P."/>
            <person name="Lichtenzveig J."/>
            <person name="Gali K.K."/>
            <person name="Rubio J."/>
            <person name="Nadarajan N."/>
            <person name="Dolezel J."/>
            <person name="Bansal K.C."/>
            <person name="Xu X."/>
            <person name="Edwards D."/>
            <person name="Zhang G."/>
            <person name="Kahl G."/>
            <person name="Gil J."/>
            <person name="Singh K.B."/>
            <person name="Datta S.K."/>
            <person name="Jackson S.A."/>
            <person name="Wang J."/>
            <person name="Cook D.R."/>
        </authorList>
    </citation>
    <scope>NUCLEOTIDE SEQUENCE [LARGE SCALE GENOMIC DNA]</scope>
    <source>
        <strain evidence="1">cv. CDC Frontier</strain>
    </source>
</reference>
<dbReference type="Proteomes" id="UP000087171">
    <property type="component" value="Chromosome Ca1"/>
</dbReference>
<evidence type="ECO:0000313" key="6">
    <source>
        <dbReference type="RefSeq" id="XP_027188138.1"/>
    </source>
</evidence>
<dbReference type="RefSeq" id="XP_027188138.1">
    <property type="nucleotide sequence ID" value="XM_027332337.1"/>
</dbReference>
<evidence type="ECO:0000313" key="1">
    <source>
        <dbReference type="Proteomes" id="UP000087171"/>
    </source>
</evidence>
<evidence type="ECO:0000313" key="7">
    <source>
        <dbReference type="RefSeq" id="XP_027188141.1"/>
    </source>
</evidence>
<dbReference type="RefSeq" id="XP_004487856.2">
    <property type="nucleotide sequence ID" value="XM_004487799.3"/>
</dbReference>
<dbReference type="eggNOG" id="KOG1169">
    <property type="taxonomic scope" value="Eukaryota"/>
</dbReference>
<name>A0A1S2XE03_CICAR</name>
<dbReference type="RefSeq" id="XP_027188134.1">
    <property type="nucleotide sequence ID" value="XM_027332333.1"/>
</dbReference>
<protein>
    <submittedName>
        <fullName evidence="2 3">Uncharacterized protein LOC101489228 isoform X1</fullName>
    </submittedName>
</protein>